<reference evidence="4" key="1">
    <citation type="submission" date="2025-08" db="UniProtKB">
        <authorList>
            <consortium name="RefSeq"/>
        </authorList>
    </citation>
    <scope>IDENTIFICATION</scope>
</reference>
<feature type="domain" description="Fibronectin type-III" evidence="2">
    <location>
        <begin position="604"/>
        <end position="694"/>
    </location>
</feature>
<protein>
    <submittedName>
        <fullName evidence="4">Fibronectin type-III domain-containing protein 3A-like isoform X1</fullName>
    </submittedName>
</protein>
<sequence length="854" mass="94043">MKDLKPATEYWIYISALLDDLKGDRSEMVSFTTISCEPETPQPPKFVNRTKTSISLKWNSTADNGSKMLGYCLEYDEGKGEDNFTEIYCDLTRQFKVTKLQASTCYRFRLYAVNEIGKSDYSDIVCYSTSGSVPSQPDAPQLKDAFISKLALVWSRRPSDDDFTLQMEDDLSGHGFLPVYNGRDTMYAMGGLRRNTAYTFKLCAHNEEGQSKWSETVVFKTRPDKPGAPSKPILKGRIHANSFKVSWDLPKDNGGAEISQYMLELDDGRGFEVIYTGAELEFHCDHLEPGHTYKLCTLCSSAGGYSDCSEVTSITTLAVLPGSCQPPKLQGKPKATSMHLKWSCPSYTGGAAISEYEVCMTMPDNTTRYVYKGYDTDCAVAGLLPGRVYLFQVRAYNKAGAGQWSDPLEAVSGAGPPDRCKEVQVQAKSPHSLFVSWEEPVNNGATITEFRLEWLNQRDCADFVQLYVGAALSYEVKALSPASQYSFRVQAINTAGAGPFSPAASCTTPPSSPAAISSTSIKHVVMATSITLTWRAPSAHGADISSYNIDCNGNLISVFDTDLLEYCVDSLTPETVYRIRVQAVNSVGVGPFSTPLKIQTRSLPPLPPRIECASSSYNNLKLKWGDGKNTDFTQYILEMSGRSGSFAPIYNGTSQTFKVNKLTEQTSYSFRIFAVNDAGNGPYSEEYVFTTSKAPPPALKAPRIWDVSENSCKAEWSVAKPMGDDLLLYQLQLHSSLNDEFRTIYKGSETSYTVEDLEPKTEYRARIGAVRVSSDGSGELIGTYSPITSFTSKSVELVKTASSKTSAMTAVVIERKPLTDKQWASILLLCFIIVGILIAILVQQILSYSRQVVS</sequence>
<feature type="domain" description="Fibronectin type-III" evidence="2">
    <location>
        <begin position="416"/>
        <end position="511"/>
    </location>
</feature>
<dbReference type="GeneID" id="106813992"/>
<keyword evidence="1" id="KW-0812">Transmembrane</keyword>
<accession>A0ABM1ENG1</accession>
<gene>
    <name evidence="4" type="primary">LOC106813992</name>
</gene>
<keyword evidence="1" id="KW-0472">Membrane</keyword>
<feature type="transmembrane region" description="Helical" evidence="1">
    <location>
        <begin position="823"/>
        <end position="842"/>
    </location>
</feature>
<dbReference type="SUPFAM" id="SSF49265">
    <property type="entry name" value="Fibronectin type III"/>
    <property type="match status" value="4"/>
</dbReference>
<feature type="domain" description="Fibronectin type-III" evidence="2">
    <location>
        <begin position="695"/>
        <end position="795"/>
    </location>
</feature>
<feature type="domain" description="Fibronectin type-III" evidence="2">
    <location>
        <begin position="228"/>
        <end position="319"/>
    </location>
</feature>
<dbReference type="RefSeq" id="XP_014673732.1">
    <property type="nucleotide sequence ID" value="XM_014818246.1"/>
</dbReference>
<evidence type="ECO:0000313" key="4">
    <source>
        <dbReference type="RefSeq" id="XP_014673732.1"/>
    </source>
</evidence>
<feature type="domain" description="Fibronectin type-III" evidence="2">
    <location>
        <begin position="512"/>
        <end position="603"/>
    </location>
</feature>
<keyword evidence="3" id="KW-1185">Reference proteome</keyword>
<proteinExistence type="predicted"/>
<evidence type="ECO:0000259" key="2">
    <source>
        <dbReference type="PROSITE" id="PS50853"/>
    </source>
</evidence>
<keyword evidence="1" id="KW-1133">Transmembrane helix</keyword>
<evidence type="ECO:0000313" key="3">
    <source>
        <dbReference type="Proteomes" id="UP000695022"/>
    </source>
</evidence>
<dbReference type="PROSITE" id="PS50853">
    <property type="entry name" value="FN3"/>
    <property type="match status" value="8"/>
</dbReference>
<evidence type="ECO:0000256" key="1">
    <source>
        <dbReference type="SAM" id="Phobius"/>
    </source>
</evidence>
<dbReference type="PANTHER" id="PTHR24099:SF11">
    <property type="entry name" value="FIBRONECTIN TYPE III DOMAIN-CONTAINING 3BA-RELATED"/>
    <property type="match status" value="1"/>
</dbReference>
<dbReference type="InterPro" id="IPR003961">
    <property type="entry name" value="FN3_dom"/>
</dbReference>
<name>A0ABM1ENG1_PRICU</name>
<dbReference type="InterPro" id="IPR013783">
    <property type="entry name" value="Ig-like_fold"/>
</dbReference>
<feature type="domain" description="Fibronectin type-III" evidence="2">
    <location>
        <begin position="40"/>
        <end position="132"/>
    </location>
</feature>
<feature type="domain" description="Fibronectin type-III" evidence="2">
    <location>
        <begin position="323"/>
        <end position="415"/>
    </location>
</feature>
<dbReference type="CDD" id="cd00063">
    <property type="entry name" value="FN3"/>
    <property type="match status" value="8"/>
</dbReference>
<dbReference type="InterPro" id="IPR036116">
    <property type="entry name" value="FN3_sf"/>
</dbReference>
<organism evidence="3 4">
    <name type="scientific">Priapulus caudatus</name>
    <name type="common">Priapulid worm</name>
    <dbReference type="NCBI Taxonomy" id="37621"/>
    <lineage>
        <taxon>Eukaryota</taxon>
        <taxon>Metazoa</taxon>
        <taxon>Ecdysozoa</taxon>
        <taxon>Scalidophora</taxon>
        <taxon>Priapulida</taxon>
        <taxon>Priapulimorpha</taxon>
        <taxon>Priapulimorphida</taxon>
        <taxon>Priapulidae</taxon>
        <taxon>Priapulus</taxon>
    </lineage>
</organism>
<dbReference type="PRINTS" id="PR00014">
    <property type="entry name" value="FNTYPEIII"/>
</dbReference>
<feature type="domain" description="Fibronectin type-III" evidence="2">
    <location>
        <begin position="136"/>
        <end position="224"/>
    </location>
</feature>
<dbReference type="Proteomes" id="UP000695022">
    <property type="component" value="Unplaced"/>
</dbReference>
<dbReference type="Pfam" id="PF00041">
    <property type="entry name" value="fn3"/>
    <property type="match status" value="6"/>
</dbReference>
<dbReference type="InterPro" id="IPR050617">
    <property type="entry name" value="E3_ligase_FN3/SPRY"/>
</dbReference>
<dbReference type="SMART" id="SM00060">
    <property type="entry name" value="FN3"/>
    <property type="match status" value="8"/>
</dbReference>
<dbReference type="Gene3D" id="2.60.40.10">
    <property type="entry name" value="Immunoglobulins"/>
    <property type="match status" value="9"/>
</dbReference>
<dbReference type="PANTHER" id="PTHR24099">
    <property type="entry name" value="E3 UBIQUITIN-PROTEIN LIGASE TRIM36-RELATED"/>
    <property type="match status" value="1"/>
</dbReference>